<keyword evidence="4" id="KW-1185">Reference proteome</keyword>
<dbReference type="GO" id="GO:0032454">
    <property type="term" value="F:histone H3K9 demethylase activity"/>
    <property type="evidence" value="ECO:0007669"/>
    <property type="project" value="TreeGrafter"/>
</dbReference>
<evidence type="ECO:0000259" key="1">
    <source>
        <dbReference type="PROSITE" id="PS51183"/>
    </source>
</evidence>
<dbReference type="PANTHER" id="PTHR10694:SF129">
    <property type="entry name" value="LYSINE-SPECIFIC DEMETHYLASE 4B-RELATED"/>
    <property type="match status" value="1"/>
</dbReference>
<reference evidence="3 4" key="1">
    <citation type="submission" date="2015-12" db="EMBL/GenBank/DDBJ databases">
        <title>The genome of Folsomia candida.</title>
        <authorList>
            <person name="Faddeeva A."/>
            <person name="Derks M.F."/>
            <person name="Anvar Y."/>
            <person name="Smit S."/>
            <person name="Van Straalen N."/>
            <person name="Roelofs D."/>
        </authorList>
    </citation>
    <scope>NUCLEOTIDE SEQUENCE [LARGE SCALE GENOMIC DNA]</scope>
    <source>
        <strain evidence="3 4">VU population</strain>
        <tissue evidence="3">Whole body</tissue>
    </source>
</reference>
<dbReference type="PANTHER" id="PTHR10694">
    <property type="entry name" value="LYSINE-SPECIFIC DEMETHYLASE"/>
    <property type="match status" value="1"/>
</dbReference>
<dbReference type="AlphaFoldDB" id="A0A226D4C5"/>
<dbReference type="PROSITE" id="PS51183">
    <property type="entry name" value="JMJN"/>
    <property type="match status" value="1"/>
</dbReference>
<dbReference type="STRING" id="158441.A0A226D4C5"/>
<dbReference type="Gene3D" id="2.60.120.650">
    <property type="entry name" value="Cupin"/>
    <property type="match status" value="1"/>
</dbReference>
<dbReference type="InterPro" id="IPR003347">
    <property type="entry name" value="JmjC_dom"/>
</dbReference>
<dbReference type="GO" id="GO:0010468">
    <property type="term" value="P:regulation of gene expression"/>
    <property type="evidence" value="ECO:0007669"/>
    <property type="project" value="TreeGrafter"/>
</dbReference>
<dbReference type="SMART" id="SM00558">
    <property type="entry name" value="JmjC"/>
    <property type="match status" value="1"/>
</dbReference>
<dbReference type="GO" id="GO:0008168">
    <property type="term" value="F:methyltransferase activity"/>
    <property type="evidence" value="ECO:0007669"/>
    <property type="project" value="UniProtKB-KW"/>
</dbReference>
<dbReference type="Proteomes" id="UP000198287">
    <property type="component" value="Unassembled WGS sequence"/>
</dbReference>
<dbReference type="SUPFAM" id="SSF51197">
    <property type="entry name" value="Clavaminate synthase-like"/>
    <property type="match status" value="1"/>
</dbReference>
<dbReference type="EMBL" id="LNIX01000037">
    <property type="protein sequence ID" value="OXA39678.1"/>
    <property type="molecule type" value="Genomic_DNA"/>
</dbReference>
<dbReference type="OrthoDB" id="9547406at2759"/>
<dbReference type="GO" id="GO:0005634">
    <property type="term" value="C:nucleus"/>
    <property type="evidence" value="ECO:0007669"/>
    <property type="project" value="TreeGrafter"/>
</dbReference>
<organism evidence="3 4">
    <name type="scientific">Folsomia candida</name>
    <name type="common">Springtail</name>
    <dbReference type="NCBI Taxonomy" id="158441"/>
    <lineage>
        <taxon>Eukaryota</taxon>
        <taxon>Metazoa</taxon>
        <taxon>Ecdysozoa</taxon>
        <taxon>Arthropoda</taxon>
        <taxon>Hexapoda</taxon>
        <taxon>Collembola</taxon>
        <taxon>Entomobryomorpha</taxon>
        <taxon>Isotomoidea</taxon>
        <taxon>Isotomidae</taxon>
        <taxon>Proisotominae</taxon>
        <taxon>Folsomia</taxon>
    </lineage>
</organism>
<dbReference type="SMART" id="SM00545">
    <property type="entry name" value="JmjN"/>
    <property type="match status" value="1"/>
</dbReference>
<feature type="domain" description="JmjN" evidence="1">
    <location>
        <begin position="13"/>
        <end position="55"/>
    </location>
</feature>
<dbReference type="Pfam" id="PF02373">
    <property type="entry name" value="JmjC"/>
    <property type="match status" value="1"/>
</dbReference>
<dbReference type="Pfam" id="PF02375">
    <property type="entry name" value="JmjN"/>
    <property type="match status" value="1"/>
</dbReference>
<keyword evidence="3" id="KW-0489">Methyltransferase</keyword>
<accession>A0A226D4C5</accession>
<protein>
    <submittedName>
        <fullName evidence="3">Putative lysine-specific demethylase 4B</fullName>
    </submittedName>
</protein>
<dbReference type="GO" id="GO:0032259">
    <property type="term" value="P:methylation"/>
    <property type="evidence" value="ECO:0007669"/>
    <property type="project" value="UniProtKB-KW"/>
</dbReference>
<dbReference type="InterPro" id="IPR003349">
    <property type="entry name" value="JmjN"/>
</dbReference>
<name>A0A226D4C5_FOLCA</name>
<keyword evidence="3" id="KW-0808">Transferase</keyword>
<gene>
    <name evidence="3" type="ORF">Fcan01_25409</name>
</gene>
<evidence type="ECO:0000259" key="2">
    <source>
        <dbReference type="PROSITE" id="PS51184"/>
    </source>
</evidence>
<dbReference type="PROSITE" id="PS51184">
    <property type="entry name" value="JMJC"/>
    <property type="match status" value="1"/>
</dbReference>
<sequence length="384" mass="44051">MANHTATSACPKIQTFRPTEKQFSEFSNYVKYMESCDAHKAGIAKVIPPLGYVPRMAGYQDINDMTIPSPLLQIAVGTQGSYRLINLPKEQMTVREFHDYTETKHFTPSHVNFAELERKYWKTLLYTNPIYGAGVEGSLMDTTCKLWNVNKLVDSGMGEDNAEYQGPGSTSFLYFGSWKTTFGWHIEDMDLYSIDYLHFGKPRTWYAIPPEYGHAFEQLAQTLFPDKSQKCASLLRHKDIIISPEIVRDNAIPCDKITQESGEFIVTFPFGYHFGFNHGYNCSESNNFATTRWIEYGKRASHCACYDDEVTIDKESFVERFQPEKYDAWMAGNDWGVHPEDDTRRRWPCGKNKQAATNISQDEQISLNASSSNVYEEHNYCSLE</sequence>
<evidence type="ECO:0000313" key="4">
    <source>
        <dbReference type="Proteomes" id="UP000198287"/>
    </source>
</evidence>
<dbReference type="OMA" id="RASICKC"/>
<proteinExistence type="predicted"/>
<feature type="domain" description="JmjC" evidence="2">
    <location>
        <begin position="141"/>
        <end position="305"/>
    </location>
</feature>
<comment type="caution">
    <text evidence="3">The sequence shown here is derived from an EMBL/GenBank/DDBJ whole genome shotgun (WGS) entry which is preliminary data.</text>
</comment>
<dbReference type="GO" id="GO:0000785">
    <property type="term" value="C:chromatin"/>
    <property type="evidence" value="ECO:0007669"/>
    <property type="project" value="TreeGrafter"/>
</dbReference>
<evidence type="ECO:0000313" key="3">
    <source>
        <dbReference type="EMBL" id="OXA39678.1"/>
    </source>
</evidence>
<dbReference type="GO" id="GO:0051864">
    <property type="term" value="F:histone H3K36 demethylase activity"/>
    <property type="evidence" value="ECO:0007669"/>
    <property type="project" value="TreeGrafter"/>
</dbReference>